<name>A0AAV0XPU7_9HEMI</name>
<dbReference type="EMBL" id="CARXXK010000228">
    <property type="protein sequence ID" value="CAI6370153.1"/>
    <property type="molecule type" value="Genomic_DNA"/>
</dbReference>
<evidence type="ECO:0000313" key="1">
    <source>
        <dbReference type="EMBL" id="CAI6370153.1"/>
    </source>
</evidence>
<evidence type="ECO:0000313" key="2">
    <source>
        <dbReference type="Proteomes" id="UP001160148"/>
    </source>
</evidence>
<evidence type="ECO:0008006" key="3">
    <source>
        <dbReference type="Google" id="ProtNLM"/>
    </source>
</evidence>
<dbReference type="AlphaFoldDB" id="A0AAV0XPU7"/>
<comment type="caution">
    <text evidence="1">The sequence shown here is derived from an EMBL/GenBank/DDBJ whole genome shotgun (WGS) entry which is preliminary data.</text>
</comment>
<protein>
    <recommendedName>
        <fullName evidence="3">NOF-FB transposable element protein</fullName>
    </recommendedName>
</protein>
<keyword evidence="2" id="KW-1185">Reference proteome</keyword>
<organism evidence="1 2">
    <name type="scientific">Macrosiphum euphorbiae</name>
    <name type="common">potato aphid</name>
    <dbReference type="NCBI Taxonomy" id="13131"/>
    <lineage>
        <taxon>Eukaryota</taxon>
        <taxon>Metazoa</taxon>
        <taxon>Ecdysozoa</taxon>
        <taxon>Arthropoda</taxon>
        <taxon>Hexapoda</taxon>
        <taxon>Insecta</taxon>
        <taxon>Pterygota</taxon>
        <taxon>Neoptera</taxon>
        <taxon>Paraneoptera</taxon>
        <taxon>Hemiptera</taxon>
        <taxon>Sternorrhyncha</taxon>
        <taxon>Aphidomorpha</taxon>
        <taxon>Aphidoidea</taxon>
        <taxon>Aphididae</taxon>
        <taxon>Macrosiphini</taxon>
        <taxon>Macrosiphum</taxon>
    </lineage>
</organism>
<gene>
    <name evidence="1" type="ORF">MEUPH1_LOCUS24303</name>
</gene>
<accession>A0AAV0XPU7</accession>
<sequence length="1042" mass="119296">MECRYSGSYNISHSKKRKLMGTQKIRAVSAMLDKHIDPSVFNRKEAKRLMKEGDSTPAQIPNNQTLRTAKSRAVNAERYHSNPIVAVNIMKHCETYCSIIRNVGYDGFFVHFWSNLQLQIYKECYSRVKIPTMSFDATGGCCKKIKRSNGDQSSHLFLYEGVMEIEGKTFTALSMISEQHDTLSIYSWLDRWLRCGIKPPKMIVCDQSLALMSAIVQSFTQYKSLQAYLESCYKLIFNPNDRTCSVSTCYIRNDVNHFIHLITKWTPLKNVKFARTKSLFVRSMALLIYCNSIEEANKILKAIFNVALSQYDGRILISNKQLTEDTICASSKKYLQSLISNKMAYLQEYDTFIDENSTAKELSEDHDLEDLREDFFGSFEIWASSIAEQCKMEVQTNEGDIDNAQYTPEIVPLIIKSMKLYPCWSGIMRKTFGFGEASASSSRIESNFNQLKNRVFKSDNLPLRIDTFLDKIISYYKGDHLLIQNNIPLKKIYDTNTIPSNQSSDSDSKNQNENAEYIKVDKIHIDTVTLDKDSNTFLECNTETNAEEPWQKKRMSTTIKNSLSTKSYLKPQAGFEHLDVNKKVSEKQIVFLKNGNEFNNSKTHNENADAEYENIDKIHIDTVTLDKNSNTYICNYTVTNNLDEKLNENQQINEEVSGILHPCLACSNGNFPTGAHRCVQCTKPVHSFGCSVKNIDSDEEYVETRICLTCVECNTETNAEEQWQKKGKSTTFKNSRSKKSYLNPQAGFENLNLNKKGSEKQIVFLKNGNTFNNKPQTIKNIGKVVLRNTCSVDSILTSLAYAAADSSNYLSFLVKNEKSDRTAKFITRMLSTKNVKITSLYKERIELLALHYPYNDKEHTLVGNIQLIDVMGTLKSTATKLFNKLPSYTKVNVCKNMLCPNYMTVQKYPVLSLCAFDGYINVQEEIEKYFSTEEIDCIECPSRRKYTFNPKSHILIELLSLPKELEASTSYADISDICNVPQNYTKPVLWDLEAIPKILIIKTKEYYLRSAIVFEVYDDLKETATKNPHGKKQNVEFLIYTI</sequence>
<dbReference type="Proteomes" id="UP001160148">
    <property type="component" value="Unassembled WGS sequence"/>
</dbReference>
<reference evidence="1 2" key="1">
    <citation type="submission" date="2023-01" db="EMBL/GenBank/DDBJ databases">
        <authorList>
            <person name="Whitehead M."/>
        </authorList>
    </citation>
    <scope>NUCLEOTIDE SEQUENCE [LARGE SCALE GENOMIC DNA]</scope>
</reference>
<proteinExistence type="predicted"/>